<sequence length="59" mass="6490">MSIDTATRTVITTAPARARGHVHDRTCFWDVLACRWAGPAHPDLARPADVPAPRRSPED</sequence>
<proteinExistence type="predicted"/>
<evidence type="ECO:0000256" key="1">
    <source>
        <dbReference type="SAM" id="MobiDB-lite"/>
    </source>
</evidence>
<gene>
    <name evidence="2" type="ORF">EV188_101354</name>
</gene>
<dbReference type="EMBL" id="SNYO01000001">
    <property type="protein sequence ID" value="TDQ65105.1"/>
    <property type="molecule type" value="Genomic_DNA"/>
</dbReference>
<dbReference type="Proteomes" id="UP000295705">
    <property type="component" value="Unassembled WGS sequence"/>
</dbReference>
<name>A0A4R6VX47_9PSEU</name>
<dbReference type="RefSeq" id="WP_133824510.1">
    <property type="nucleotide sequence ID" value="NZ_BAABHR010000046.1"/>
</dbReference>
<dbReference type="AlphaFoldDB" id="A0A4R6VX47"/>
<feature type="region of interest" description="Disordered" evidence="1">
    <location>
        <begin position="40"/>
        <end position="59"/>
    </location>
</feature>
<organism evidence="2 3">
    <name type="scientific">Actinomycetospora succinea</name>
    <dbReference type="NCBI Taxonomy" id="663603"/>
    <lineage>
        <taxon>Bacteria</taxon>
        <taxon>Bacillati</taxon>
        <taxon>Actinomycetota</taxon>
        <taxon>Actinomycetes</taxon>
        <taxon>Pseudonocardiales</taxon>
        <taxon>Pseudonocardiaceae</taxon>
        <taxon>Actinomycetospora</taxon>
    </lineage>
</organism>
<accession>A0A4R6VX47</accession>
<keyword evidence="3" id="KW-1185">Reference proteome</keyword>
<evidence type="ECO:0000313" key="3">
    <source>
        <dbReference type="Proteomes" id="UP000295705"/>
    </source>
</evidence>
<evidence type="ECO:0000313" key="2">
    <source>
        <dbReference type="EMBL" id="TDQ65105.1"/>
    </source>
</evidence>
<protein>
    <submittedName>
        <fullName evidence="2">Uncharacterized protein</fullName>
    </submittedName>
</protein>
<reference evidence="2 3" key="1">
    <citation type="submission" date="2019-03" db="EMBL/GenBank/DDBJ databases">
        <title>Genomic Encyclopedia of Type Strains, Phase IV (KMG-IV): sequencing the most valuable type-strain genomes for metagenomic binning, comparative biology and taxonomic classification.</title>
        <authorList>
            <person name="Goeker M."/>
        </authorList>
    </citation>
    <scope>NUCLEOTIDE SEQUENCE [LARGE SCALE GENOMIC DNA]</scope>
    <source>
        <strain evidence="2 3">DSM 45775</strain>
    </source>
</reference>
<comment type="caution">
    <text evidence="2">The sequence shown here is derived from an EMBL/GenBank/DDBJ whole genome shotgun (WGS) entry which is preliminary data.</text>
</comment>